<reference evidence="1 2" key="1">
    <citation type="submission" date="2020-03" db="EMBL/GenBank/DDBJ databases">
        <title>Sequencing the genomes of 1000 actinobacteria strains.</title>
        <authorList>
            <person name="Klenk H.-P."/>
        </authorList>
    </citation>
    <scope>NUCLEOTIDE SEQUENCE [LARGE SCALE GENOMIC DNA]</scope>
    <source>
        <strain evidence="1 2">DSM 44556</strain>
    </source>
</reference>
<gene>
    <name evidence="1" type="ORF">FHU31_000654</name>
</gene>
<evidence type="ECO:0000313" key="1">
    <source>
        <dbReference type="EMBL" id="NIH93698.1"/>
    </source>
</evidence>
<name>A0A7X5TVU2_9MYCO</name>
<comment type="caution">
    <text evidence="1">The sequence shown here is derived from an EMBL/GenBank/DDBJ whole genome shotgun (WGS) entry which is preliminary data.</text>
</comment>
<dbReference type="NCBIfam" id="TIGR00026">
    <property type="entry name" value="hi_GC_TIGR00026"/>
    <property type="match status" value="1"/>
</dbReference>
<dbReference type="EMBL" id="JAANOW010000001">
    <property type="protein sequence ID" value="NIH93698.1"/>
    <property type="molecule type" value="Genomic_DNA"/>
</dbReference>
<evidence type="ECO:0000313" key="2">
    <source>
        <dbReference type="Proteomes" id="UP000547444"/>
    </source>
</evidence>
<dbReference type="InterPro" id="IPR004378">
    <property type="entry name" value="F420H2_quin_Rdtase"/>
</dbReference>
<organism evidence="1 2">
    <name type="scientific">Mycolicibacterium fluoranthenivorans</name>
    <dbReference type="NCBI Taxonomy" id="258505"/>
    <lineage>
        <taxon>Bacteria</taxon>
        <taxon>Bacillati</taxon>
        <taxon>Actinomycetota</taxon>
        <taxon>Actinomycetes</taxon>
        <taxon>Mycobacteriales</taxon>
        <taxon>Mycobacteriaceae</taxon>
        <taxon>Mycolicibacterium</taxon>
    </lineage>
</organism>
<accession>A0A7X5TVU2</accession>
<dbReference type="AlphaFoldDB" id="A0A7X5TVU2"/>
<dbReference type="Gene3D" id="2.30.110.10">
    <property type="entry name" value="Electron Transport, Fmn-binding Protein, Chain A"/>
    <property type="match status" value="1"/>
</dbReference>
<keyword evidence="2" id="KW-1185">Reference proteome</keyword>
<proteinExistence type="predicted"/>
<dbReference type="Pfam" id="PF04075">
    <property type="entry name" value="F420H2_quin_red"/>
    <property type="match status" value="1"/>
</dbReference>
<dbReference type="Proteomes" id="UP000547444">
    <property type="component" value="Unassembled WGS sequence"/>
</dbReference>
<sequence>MKIVKHVRPPSGLNRLLYRAPIAAYKAHLGWLFGNRFLLLHHTGRVTGKDRQVVLEVVEHDPHTGTYTVASGWGPTAAWYRNVLATPQSTIEVNGRVIAVTAVPLSADEGAEVFTRYAVRHRLIARLLLPRLMGFSVDGSAGDYHQVGQRLPFVRFVPEGAT</sequence>
<dbReference type="GO" id="GO:0016491">
    <property type="term" value="F:oxidoreductase activity"/>
    <property type="evidence" value="ECO:0007669"/>
    <property type="project" value="InterPro"/>
</dbReference>
<dbReference type="RefSeq" id="WP_167155867.1">
    <property type="nucleotide sequence ID" value="NZ_JAANOW010000001.1"/>
</dbReference>
<dbReference type="InterPro" id="IPR012349">
    <property type="entry name" value="Split_barrel_FMN-bd"/>
</dbReference>
<protein>
    <submittedName>
        <fullName evidence="1">Deazaflavin-dependent oxidoreductase (Nitroreductase family)</fullName>
    </submittedName>
</protein>